<dbReference type="KEGG" id="slac:SKTS_26180"/>
<name>A0A6F8VFK4_9PROT</name>
<dbReference type="InterPro" id="IPR009937">
    <property type="entry name" value="Phage_holin_3_6"/>
</dbReference>
<keyword evidence="1" id="KW-1133">Transmembrane helix</keyword>
<reference evidence="3" key="1">
    <citation type="submission" date="2020-03" db="EMBL/GenBank/DDBJ databases">
        <title>Complete genome sequence of sulfur-oxidizing bacterium skT11.</title>
        <authorList>
            <person name="Kanda M."/>
            <person name="Kojima H."/>
            <person name="Fukui M."/>
        </authorList>
    </citation>
    <scope>NUCLEOTIDE SEQUENCE [LARGE SCALE GENOMIC DNA]</scope>
    <source>
        <strain evidence="3">skT11</strain>
    </source>
</reference>
<evidence type="ECO:0000313" key="2">
    <source>
        <dbReference type="EMBL" id="BCB27732.1"/>
    </source>
</evidence>
<keyword evidence="1" id="KW-0472">Membrane</keyword>
<proteinExistence type="predicted"/>
<feature type="transmembrane region" description="Helical" evidence="1">
    <location>
        <begin position="20"/>
        <end position="50"/>
    </location>
</feature>
<keyword evidence="3" id="KW-1185">Reference proteome</keyword>
<accession>A0A6F8VFK4</accession>
<dbReference type="Pfam" id="PF07332">
    <property type="entry name" value="Phage_holin_3_6"/>
    <property type="match status" value="1"/>
</dbReference>
<dbReference type="AlphaFoldDB" id="A0A6F8VFK4"/>
<evidence type="ECO:0000256" key="1">
    <source>
        <dbReference type="SAM" id="Phobius"/>
    </source>
</evidence>
<feature type="transmembrane region" description="Helical" evidence="1">
    <location>
        <begin position="56"/>
        <end position="77"/>
    </location>
</feature>
<organism evidence="2 3">
    <name type="scientific">Sulfurimicrobium lacus</name>
    <dbReference type="NCBI Taxonomy" id="2715678"/>
    <lineage>
        <taxon>Bacteria</taxon>
        <taxon>Pseudomonadati</taxon>
        <taxon>Pseudomonadota</taxon>
        <taxon>Betaproteobacteria</taxon>
        <taxon>Nitrosomonadales</taxon>
        <taxon>Sulfuricellaceae</taxon>
        <taxon>Sulfurimicrobium</taxon>
    </lineage>
</organism>
<evidence type="ECO:0000313" key="3">
    <source>
        <dbReference type="Proteomes" id="UP000502260"/>
    </source>
</evidence>
<dbReference type="Proteomes" id="UP000502260">
    <property type="component" value="Chromosome"/>
</dbReference>
<dbReference type="EMBL" id="AP022853">
    <property type="protein sequence ID" value="BCB27732.1"/>
    <property type="molecule type" value="Genomic_DNA"/>
</dbReference>
<keyword evidence="1" id="KW-0812">Transmembrane</keyword>
<gene>
    <name evidence="2" type="ORF">SKTS_26180</name>
</gene>
<protein>
    <recommendedName>
        <fullName evidence="4">Phage holin family protein</fullName>
    </recommendedName>
</protein>
<evidence type="ECO:0008006" key="4">
    <source>
        <dbReference type="Google" id="ProtNLM"/>
    </source>
</evidence>
<sequence length="105" mass="11497">MVRTRLELLSTELAEEKERLLTQLVLGLAALFFIGLGIIFAALFLTVVLWDSHRLLALGMFTVLFLGLGIAALVAAAKFARTQPKLFAASLAELSKDQDHLSSRL</sequence>